<feature type="transmembrane region" description="Helical" evidence="2">
    <location>
        <begin position="129"/>
        <end position="152"/>
    </location>
</feature>
<keyword evidence="5" id="KW-1185">Reference proteome</keyword>
<dbReference type="PANTHER" id="PTHR42736:SF1">
    <property type="entry name" value="PROTEIN-GLUTAMINE GAMMA-GLUTAMYLTRANSFERASE"/>
    <property type="match status" value="1"/>
</dbReference>
<feature type="region of interest" description="Disordered" evidence="1">
    <location>
        <begin position="682"/>
        <end position="701"/>
    </location>
</feature>
<evidence type="ECO:0000313" key="4">
    <source>
        <dbReference type="EMBL" id="QQM67712.1"/>
    </source>
</evidence>
<dbReference type="Gene3D" id="3.10.620.30">
    <property type="match status" value="1"/>
</dbReference>
<gene>
    <name evidence="4" type="ORF">JG540_02190</name>
</gene>
<name>A0A7T7MB54_9ACTO</name>
<feature type="region of interest" description="Disordered" evidence="1">
    <location>
        <begin position="767"/>
        <end position="811"/>
    </location>
</feature>
<feature type="transmembrane region" description="Helical" evidence="2">
    <location>
        <begin position="46"/>
        <end position="66"/>
    </location>
</feature>
<dbReference type="Proteomes" id="UP000595895">
    <property type="component" value="Chromosome"/>
</dbReference>
<dbReference type="KEGG" id="awe:JG540_02190"/>
<keyword evidence="2" id="KW-0812">Transmembrane</keyword>
<dbReference type="AlphaFoldDB" id="A0A7T7MB54"/>
<feature type="transmembrane region" description="Helical" evidence="2">
    <location>
        <begin position="22"/>
        <end position="40"/>
    </location>
</feature>
<feature type="transmembrane region" description="Helical" evidence="2">
    <location>
        <begin position="227"/>
        <end position="248"/>
    </location>
</feature>
<feature type="transmembrane region" description="Helical" evidence="2">
    <location>
        <begin position="78"/>
        <end position="99"/>
    </location>
</feature>
<dbReference type="PANTHER" id="PTHR42736">
    <property type="entry name" value="PROTEIN-GLUTAMINE GAMMA-GLUTAMYLTRANSFERASE"/>
    <property type="match status" value="1"/>
</dbReference>
<keyword evidence="2" id="KW-0472">Membrane</keyword>
<feature type="transmembrane region" description="Helical" evidence="2">
    <location>
        <begin position="159"/>
        <end position="175"/>
    </location>
</feature>
<protein>
    <recommendedName>
        <fullName evidence="3">Transglutaminase-like domain-containing protein</fullName>
    </recommendedName>
</protein>
<evidence type="ECO:0000256" key="1">
    <source>
        <dbReference type="SAM" id="MobiDB-lite"/>
    </source>
</evidence>
<feature type="transmembrane region" description="Helical" evidence="2">
    <location>
        <begin position="612"/>
        <end position="639"/>
    </location>
</feature>
<reference evidence="4 5" key="1">
    <citation type="submission" date="2020-12" db="EMBL/GenBank/DDBJ databases">
        <authorList>
            <person name="Zhou J."/>
        </authorList>
    </citation>
    <scope>NUCLEOTIDE SEQUENCE [LARGE SCALE GENOMIC DNA]</scope>
    <source>
        <strain evidence="4 5">CCUG 61299</strain>
    </source>
</reference>
<evidence type="ECO:0000256" key="2">
    <source>
        <dbReference type="SAM" id="Phobius"/>
    </source>
</evidence>
<feature type="transmembrane region" description="Helical" evidence="2">
    <location>
        <begin position="181"/>
        <end position="201"/>
    </location>
</feature>
<dbReference type="Pfam" id="PF01841">
    <property type="entry name" value="Transglut_core"/>
    <property type="match status" value="1"/>
</dbReference>
<proteinExistence type="predicted"/>
<dbReference type="RefSeq" id="WP_200276630.1">
    <property type="nucleotide sequence ID" value="NZ_CP066802.1"/>
</dbReference>
<sequence length="811" mass="86332">MTAQANPGTAAGDRRRLHVGDLLALTVLLLLAGATHGPVFGDHSGYVAVAGGVLLGLLVAVPAARWRWSLLETSLDTVVVYLLGGGALALPSTTSLRVLPSLATLQGLVVGAVQSWKDLLTLTPPAGAFVGPAIVPLLSGLLCSVLAVTIALRGSRPGWALLPVTVLGVVGAAWGSQNAPLSSWLGAVAVILAVLWGGWLARRRRQAGAAGIVVSQAAAARLRPARVVGGVLVLALAAGAGVAAPRYLDPQAHRAVLRDQLEPPLDLSSYASPLTSYRYWMDDKKDSVLFTVDGLRKNQRVRLATLDAYDGVVMRVGDAGSGAGFRRVGATVSDTPLPPEAQTTSLSITINDYNGYWIPGGGELRRLEVTSAAAQELQDTVYYSSYLQTAMTTRGLTKGDTYQVETVLPVQWSDADLAGRAFGQVPLPADQQVPEEVGQRLPEFLGETQGGVESVRALAQAFSTLGFYSDGSDKLSLASHSAARLSKFLDPARLMVGDDEQYAVAMTLMARQAGFPARVVLGFYPDSYSGGPQEITGTDAHAWVEVFFSGAGWVAFDPTPPRDKKPQTELPEPKPNPRPQVIQPPVPPQDPADLNPDIDEDDQDDQDEPLSWWPWVLLGLQVLGGLLLLLSPFIIIVLAKALLRRRRRRAKEPLARVTGAWDELVDRARDLRLPVPLTEPRREQAEAIRSGSGQPARSGFRPVAEAGSLEELAQEVDGAVFSGTSVPPTVVERSWSSLDQVLLGLRQQSTRRRRLRAAVSLASLRHRAGARQAKGPRARSAHAATKGRRAGRIGPAAASEGGARGVRQGDR</sequence>
<keyword evidence="2" id="KW-1133">Transmembrane helix</keyword>
<feature type="compositionally biased region" description="Pro residues" evidence="1">
    <location>
        <begin position="573"/>
        <end position="590"/>
    </location>
</feature>
<dbReference type="Pfam" id="PF11992">
    <property type="entry name" value="TgpA_N"/>
    <property type="match status" value="1"/>
</dbReference>
<dbReference type="InterPro" id="IPR052901">
    <property type="entry name" value="Bact_TGase-like"/>
</dbReference>
<dbReference type="InterPro" id="IPR002931">
    <property type="entry name" value="Transglutaminase-like"/>
</dbReference>
<dbReference type="InterPro" id="IPR038765">
    <property type="entry name" value="Papain-like_cys_pep_sf"/>
</dbReference>
<dbReference type="SMART" id="SM00460">
    <property type="entry name" value="TGc"/>
    <property type="match status" value="1"/>
</dbReference>
<feature type="region of interest" description="Disordered" evidence="1">
    <location>
        <begin position="555"/>
        <end position="607"/>
    </location>
</feature>
<organism evidence="4 5">
    <name type="scientific">Actinomyces weissii</name>
    <dbReference type="NCBI Taxonomy" id="675090"/>
    <lineage>
        <taxon>Bacteria</taxon>
        <taxon>Bacillati</taxon>
        <taxon>Actinomycetota</taxon>
        <taxon>Actinomycetes</taxon>
        <taxon>Actinomycetales</taxon>
        <taxon>Actinomycetaceae</taxon>
        <taxon>Actinomyces</taxon>
    </lineage>
</organism>
<dbReference type="SUPFAM" id="SSF54001">
    <property type="entry name" value="Cysteine proteinases"/>
    <property type="match status" value="1"/>
</dbReference>
<feature type="compositionally biased region" description="Basic residues" evidence="1">
    <location>
        <begin position="767"/>
        <end position="791"/>
    </location>
</feature>
<evidence type="ECO:0000313" key="5">
    <source>
        <dbReference type="Proteomes" id="UP000595895"/>
    </source>
</evidence>
<feature type="compositionally biased region" description="Acidic residues" evidence="1">
    <location>
        <begin position="596"/>
        <end position="607"/>
    </location>
</feature>
<dbReference type="EMBL" id="CP066802">
    <property type="protein sequence ID" value="QQM67712.1"/>
    <property type="molecule type" value="Genomic_DNA"/>
</dbReference>
<feature type="domain" description="Transglutaminase-like" evidence="3">
    <location>
        <begin position="491"/>
        <end position="560"/>
    </location>
</feature>
<accession>A0A7T7MB54</accession>
<evidence type="ECO:0000259" key="3">
    <source>
        <dbReference type="SMART" id="SM00460"/>
    </source>
</evidence>
<dbReference type="InterPro" id="IPR021878">
    <property type="entry name" value="TgpA_N"/>
</dbReference>